<evidence type="ECO:0000313" key="2">
    <source>
        <dbReference type="EMBL" id="CRL01552.1"/>
    </source>
</evidence>
<feature type="transmembrane region" description="Helical" evidence="1">
    <location>
        <begin position="43"/>
        <end position="62"/>
    </location>
</feature>
<dbReference type="Proteomes" id="UP000183832">
    <property type="component" value="Unassembled WGS sequence"/>
</dbReference>
<accession>A0A1J1IN16</accession>
<name>A0A1J1IN16_9DIPT</name>
<feature type="transmembrane region" description="Helical" evidence="1">
    <location>
        <begin position="12"/>
        <end position="31"/>
    </location>
</feature>
<gene>
    <name evidence="2" type="ORF">CLUMA_CG014576</name>
</gene>
<keyword evidence="1" id="KW-0812">Transmembrane</keyword>
<keyword evidence="1" id="KW-0472">Membrane</keyword>
<protein>
    <submittedName>
        <fullName evidence="2">CLUMA_CG014576, isoform A</fullName>
    </submittedName>
</protein>
<proteinExistence type="predicted"/>
<organism evidence="2 3">
    <name type="scientific">Clunio marinus</name>
    <dbReference type="NCBI Taxonomy" id="568069"/>
    <lineage>
        <taxon>Eukaryota</taxon>
        <taxon>Metazoa</taxon>
        <taxon>Ecdysozoa</taxon>
        <taxon>Arthropoda</taxon>
        <taxon>Hexapoda</taxon>
        <taxon>Insecta</taxon>
        <taxon>Pterygota</taxon>
        <taxon>Neoptera</taxon>
        <taxon>Endopterygota</taxon>
        <taxon>Diptera</taxon>
        <taxon>Nematocera</taxon>
        <taxon>Chironomoidea</taxon>
        <taxon>Chironomidae</taxon>
        <taxon>Clunio</taxon>
    </lineage>
</organism>
<sequence>MFLENSKTWLLLSILNFGYFILLMFASVELLKAIKDKEVSPMNFYLITLIIGIAITILHIFLGNWKVILILTLIVVYKFYNFLVIFSLKQEMKEEI</sequence>
<keyword evidence="3" id="KW-1185">Reference proteome</keyword>
<evidence type="ECO:0000313" key="3">
    <source>
        <dbReference type="Proteomes" id="UP000183832"/>
    </source>
</evidence>
<keyword evidence="1" id="KW-1133">Transmembrane helix</keyword>
<dbReference type="AlphaFoldDB" id="A0A1J1IN16"/>
<reference evidence="2 3" key="1">
    <citation type="submission" date="2015-04" db="EMBL/GenBank/DDBJ databases">
        <authorList>
            <person name="Syromyatnikov M.Y."/>
            <person name="Popov V.N."/>
        </authorList>
    </citation>
    <scope>NUCLEOTIDE SEQUENCE [LARGE SCALE GENOMIC DNA]</scope>
</reference>
<feature type="transmembrane region" description="Helical" evidence="1">
    <location>
        <begin position="68"/>
        <end position="88"/>
    </location>
</feature>
<dbReference type="EMBL" id="CVRI01000055">
    <property type="protein sequence ID" value="CRL01552.1"/>
    <property type="molecule type" value="Genomic_DNA"/>
</dbReference>
<evidence type="ECO:0000256" key="1">
    <source>
        <dbReference type="SAM" id="Phobius"/>
    </source>
</evidence>